<dbReference type="Pfam" id="PF13440">
    <property type="entry name" value="Polysacc_synt_3"/>
    <property type="match status" value="1"/>
</dbReference>
<dbReference type="EMBL" id="CP059540">
    <property type="protein sequence ID" value="QMT16757.1"/>
    <property type="molecule type" value="Genomic_DNA"/>
</dbReference>
<gene>
    <name evidence="7" type="ORF">H1Q58_12380</name>
</gene>
<keyword evidence="2" id="KW-1003">Cell membrane</keyword>
<feature type="transmembrane region" description="Helical" evidence="6">
    <location>
        <begin position="378"/>
        <end position="398"/>
    </location>
</feature>
<accession>A0A7D7M9E4</accession>
<feature type="transmembrane region" description="Helical" evidence="6">
    <location>
        <begin position="107"/>
        <end position="127"/>
    </location>
</feature>
<evidence type="ECO:0000256" key="5">
    <source>
        <dbReference type="ARBA" id="ARBA00023136"/>
    </source>
</evidence>
<feature type="transmembrane region" description="Helical" evidence="6">
    <location>
        <begin position="139"/>
        <end position="160"/>
    </location>
</feature>
<dbReference type="Proteomes" id="UP000514716">
    <property type="component" value="Chromosome"/>
</dbReference>
<feature type="transmembrane region" description="Helical" evidence="6">
    <location>
        <begin position="208"/>
        <end position="231"/>
    </location>
</feature>
<dbReference type="AlphaFoldDB" id="A0A7D7M9E4"/>
<evidence type="ECO:0000256" key="4">
    <source>
        <dbReference type="ARBA" id="ARBA00022989"/>
    </source>
</evidence>
<name>A0A7D7M9E4_PLAMR</name>
<proteinExistence type="predicted"/>
<evidence type="ECO:0000256" key="3">
    <source>
        <dbReference type="ARBA" id="ARBA00022692"/>
    </source>
</evidence>
<feature type="transmembrane region" description="Helical" evidence="6">
    <location>
        <begin position="77"/>
        <end position="101"/>
    </location>
</feature>
<dbReference type="PANTHER" id="PTHR30250">
    <property type="entry name" value="PST FAMILY PREDICTED COLANIC ACID TRANSPORTER"/>
    <property type="match status" value="1"/>
</dbReference>
<evidence type="ECO:0000313" key="8">
    <source>
        <dbReference type="Proteomes" id="UP000514716"/>
    </source>
</evidence>
<evidence type="ECO:0000256" key="6">
    <source>
        <dbReference type="SAM" id="Phobius"/>
    </source>
</evidence>
<feature type="transmembrane region" description="Helical" evidence="6">
    <location>
        <begin position="351"/>
        <end position="372"/>
    </location>
</feature>
<feature type="transmembrane region" description="Helical" evidence="6">
    <location>
        <begin position="35"/>
        <end position="56"/>
    </location>
</feature>
<comment type="subcellular location">
    <subcellularLocation>
        <location evidence="1">Cell membrane</location>
        <topology evidence="1">Multi-pass membrane protein</topology>
    </subcellularLocation>
</comment>
<feature type="transmembrane region" description="Helical" evidence="6">
    <location>
        <begin position="283"/>
        <end position="310"/>
    </location>
</feature>
<evidence type="ECO:0000256" key="1">
    <source>
        <dbReference type="ARBA" id="ARBA00004651"/>
    </source>
</evidence>
<protein>
    <submittedName>
        <fullName evidence="7">Oligosaccharide flippase family protein</fullName>
    </submittedName>
</protein>
<sequence>MFNNILKLLTGTMISQIINIAASPILSRLFSPAEFGISTMFQSITSIMLIVCTLKLDSAVMIPKSEILAKRLLKSSLFYTSIFSLGTILTLSVLSILNISILGFENTLFIVLLLSLMVLFTGTNSSYTNWANRQRDYKIMMWVPIVNTGTATLINVLLGYLDFKTYGLIIGIVSGQFITASILLFLYKIPDVDTKLKYTTKKYSQFPLYQMPSLLLNTISVQVAIFAFYFFYNDTITGWYSMAQRILLMPLTILGSAIAQIYYKEAVALFHHDKSLKKLTERIVYSSYLVIFLPMYIIMCFGESLFSSFFGEDWGEAGEISAYLAPWFLMVFVGSPLSILFMVLGKQKINFLFNTIMLVSRLTVIWLGSLFFQDYLQTVALFGITGFGLWFFISIYLMKSVGVNPYKYSAYSVIYFLILFLSVIFTKSITS</sequence>
<keyword evidence="5 6" id="KW-0472">Membrane</keyword>
<dbReference type="InterPro" id="IPR050833">
    <property type="entry name" value="Poly_Biosynth_Transport"/>
</dbReference>
<feature type="transmembrane region" description="Helical" evidence="6">
    <location>
        <begin position="322"/>
        <end position="344"/>
    </location>
</feature>
<keyword evidence="8" id="KW-1185">Reference proteome</keyword>
<dbReference type="GO" id="GO:0005886">
    <property type="term" value="C:plasma membrane"/>
    <property type="evidence" value="ECO:0007669"/>
    <property type="project" value="UniProtKB-SubCell"/>
</dbReference>
<organism evidence="7 8">
    <name type="scientific">Planococcus maritimus</name>
    <dbReference type="NCBI Taxonomy" id="192421"/>
    <lineage>
        <taxon>Bacteria</taxon>
        <taxon>Bacillati</taxon>
        <taxon>Bacillota</taxon>
        <taxon>Bacilli</taxon>
        <taxon>Bacillales</taxon>
        <taxon>Caryophanaceae</taxon>
        <taxon>Planococcus</taxon>
    </lineage>
</organism>
<keyword evidence="4 6" id="KW-1133">Transmembrane helix</keyword>
<feature type="transmembrane region" description="Helical" evidence="6">
    <location>
        <begin position="410"/>
        <end position="429"/>
    </location>
</feature>
<feature type="transmembrane region" description="Helical" evidence="6">
    <location>
        <begin position="243"/>
        <end position="263"/>
    </location>
</feature>
<feature type="transmembrane region" description="Helical" evidence="6">
    <location>
        <begin position="166"/>
        <end position="187"/>
    </location>
</feature>
<evidence type="ECO:0000256" key="2">
    <source>
        <dbReference type="ARBA" id="ARBA00022475"/>
    </source>
</evidence>
<dbReference type="KEGG" id="pdec:H1Q58_12380"/>
<reference evidence="7 8" key="1">
    <citation type="submission" date="2020-07" db="EMBL/GenBank/DDBJ databases">
        <title>Screening of a cold-adapted Planococcus bacterium producing protease in traditional shrimp paste and protease identification by genome sequencing.</title>
        <authorList>
            <person name="Gao R."/>
            <person name="Leng W."/>
            <person name="Chu Q."/>
            <person name="Wu X."/>
            <person name="Liu H."/>
            <person name="Li X."/>
        </authorList>
    </citation>
    <scope>NUCLEOTIDE SEQUENCE [LARGE SCALE GENOMIC DNA]</scope>
    <source>
        <strain evidence="7 8">XJ11</strain>
    </source>
</reference>
<dbReference type="RefSeq" id="WP_182091697.1">
    <property type="nucleotide sequence ID" value="NZ_CP059540.1"/>
</dbReference>
<evidence type="ECO:0000313" key="7">
    <source>
        <dbReference type="EMBL" id="QMT16757.1"/>
    </source>
</evidence>
<keyword evidence="3 6" id="KW-0812">Transmembrane</keyword>
<dbReference type="PANTHER" id="PTHR30250:SF28">
    <property type="entry name" value="POLYSACCHARIDE BIOSYNTHESIS PROTEIN"/>
    <property type="match status" value="1"/>
</dbReference>